<evidence type="ECO:0000256" key="7">
    <source>
        <dbReference type="PIRNR" id="PIRNR000296"/>
    </source>
</evidence>
<evidence type="ECO:0000256" key="2">
    <source>
        <dbReference type="ARBA" id="ARBA00022559"/>
    </source>
</evidence>
<keyword evidence="10" id="KW-0732">Signal</keyword>
<proteinExistence type="inferred from homology"/>
<keyword evidence="5 7" id="KW-0560">Oxidoreductase</keyword>
<dbReference type="GO" id="GO:0004096">
    <property type="term" value="F:catalase activity"/>
    <property type="evidence" value="ECO:0007669"/>
    <property type="project" value="InterPro"/>
</dbReference>
<dbReference type="STRING" id="311410.LA5095_02015"/>
<evidence type="ECO:0000256" key="8">
    <source>
        <dbReference type="PIRSR" id="PIRSR000296-1"/>
    </source>
</evidence>
<evidence type="ECO:0000256" key="5">
    <source>
        <dbReference type="ARBA" id="ARBA00023002"/>
    </source>
</evidence>
<feature type="chain" id="PRO_5009787682" description="Catalase-related peroxidase" evidence="10">
    <location>
        <begin position="21"/>
        <end position="319"/>
    </location>
</feature>
<dbReference type="PANTHER" id="PTHR11465">
    <property type="entry name" value="CATALASE"/>
    <property type="match status" value="1"/>
</dbReference>
<keyword evidence="3 7" id="KW-0349">Heme</keyword>
<dbReference type="Pfam" id="PF00199">
    <property type="entry name" value="Catalase"/>
    <property type="match status" value="1"/>
</dbReference>
<protein>
    <recommendedName>
        <fullName evidence="7">Catalase-related peroxidase</fullName>
        <ecNumber evidence="7">1.11.1.-</ecNumber>
    </recommendedName>
</protein>
<dbReference type="GO" id="GO:0046872">
    <property type="term" value="F:metal ion binding"/>
    <property type="evidence" value="ECO:0007669"/>
    <property type="project" value="UniProtKB-KW"/>
</dbReference>
<dbReference type="AlphaFoldDB" id="A0A0M6Z802"/>
<keyword evidence="2 7" id="KW-0575">Peroxidase</keyword>
<comment type="similarity">
    <text evidence="1 7">Belongs to the catalase family.</text>
</comment>
<sequence length="319" mass="35044">MFKPAFMALCIALTPGTSFAEDPLANAESAFAAFQDVFGVTKGKRRNHTKGYCIEGEFQPLDAAIRDFSVSPLFTGTSTVIGRVSHKGGNNEASDDKFGHYGLAMEITTPDDDVHIINMNTEHFFPVATPEDFTELMRAKATGKEAVARFSAKSPELRAHKSYHAALDKSLRPYEGATYNSINSFYLVDQTGKKTAIRFSFMPVGEHEIALDPTKDFFLQNMLANLQAGEVAWNMVITIANPGDPVNNPAVPWKGDHKRINAGKFVVTSAMTETDGRCDAINYDPTVLSQGFEPSEDRMLEARSLIYAIGVGKRLSEKE</sequence>
<feature type="signal peptide" evidence="10">
    <location>
        <begin position="1"/>
        <end position="20"/>
    </location>
</feature>
<evidence type="ECO:0000256" key="6">
    <source>
        <dbReference type="ARBA" id="ARBA00023004"/>
    </source>
</evidence>
<dbReference type="PIRSF" id="PIRSF000296">
    <property type="entry name" value="SrpA"/>
    <property type="match status" value="1"/>
</dbReference>
<feature type="active site" evidence="8">
    <location>
        <position position="48"/>
    </location>
</feature>
<name>A0A0M6Z802_9HYPH</name>
<organism evidence="12 13">
    <name type="scientific">Roseibium album</name>
    <dbReference type="NCBI Taxonomy" id="311410"/>
    <lineage>
        <taxon>Bacteria</taxon>
        <taxon>Pseudomonadati</taxon>
        <taxon>Pseudomonadota</taxon>
        <taxon>Alphaproteobacteria</taxon>
        <taxon>Hyphomicrobiales</taxon>
        <taxon>Stappiaceae</taxon>
        <taxon>Roseibium</taxon>
    </lineage>
</organism>
<dbReference type="PANTHER" id="PTHR11465:SF9">
    <property type="entry name" value="CATALASE"/>
    <property type="match status" value="1"/>
</dbReference>
<evidence type="ECO:0000256" key="3">
    <source>
        <dbReference type="ARBA" id="ARBA00022617"/>
    </source>
</evidence>
<dbReference type="GO" id="GO:0042744">
    <property type="term" value="P:hydrogen peroxide catabolic process"/>
    <property type="evidence" value="ECO:0007669"/>
    <property type="project" value="TreeGrafter"/>
</dbReference>
<evidence type="ECO:0000313" key="13">
    <source>
        <dbReference type="Proteomes" id="UP000049983"/>
    </source>
</evidence>
<evidence type="ECO:0000256" key="10">
    <source>
        <dbReference type="SAM" id="SignalP"/>
    </source>
</evidence>
<dbReference type="GO" id="GO:0042542">
    <property type="term" value="P:response to hydrogen peroxide"/>
    <property type="evidence" value="ECO:0007669"/>
    <property type="project" value="TreeGrafter"/>
</dbReference>
<dbReference type="EMBL" id="CXWC01000002">
    <property type="protein sequence ID" value="CTQ65833.1"/>
    <property type="molecule type" value="Genomic_DNA"/>
</dbReference>
<dbReference type="InterPro" id="IPR020835">
    <property type="entry name" value="Catalase_sf"/>
</dbReference>
<comment type="cofactor">
    <cofactor evidence="7">
        <name>heme</name>
        <dbReference type="ChEBI" id="CHEBI:30413"/>
    </cofactor>
</comment>
<comment type="function">
    <text evidence="7">Has an organic peroxide-dependent peroxidase activity.</text>
</comment>
<accession>A0A0M6Z802</accession>
<dbReference type="Gene3D" id="2.40.180.10">
    <property type="entry name" value="Catalase core domain"/>
    <property type="match status" value="1"/>
</dbReference>
<dbReference type="Gene3D" id="1.20.1280.120">
    <property type="match status" value="1"/>
</dbReference>
<dbReference type="RefSeq" id="WP_208992637.1">
    <property type="nucleotide sequence ID" value="NZ_CXWA01000002.1"/>
</dbReference>
<keyword evidence="6 7" id="KW-0408">Iron</keyword>
<evidence type="ECO:0000313" key="12">
    <source>
        <dbReference type="EMBL" id="CTQ65833.1"/>
    </source>
</evidence>
<dbReference type="EC" id="1.11.1.-" evidence="7"/>
<dbReference type="GeneID" id="97668313"/>
<gene>
    <name evidence="12" type="ORF">LA5096_00871</name>
</gene>
<evidence type="ECO:0000256" key="9">
    <source>
        <dbReference type="PIRSR" id="PIRSR000296-2"/>
    </source>
</evidence>
<reference evidence="13" key="1">
    <citation type="submission" date="2015-07" db="EMBL/GenBank/DDBJ databases">
        <authorList>
            <person name="Rodrigo-Torres Lidia"/>
            <person name="Arahal R.David."/>
        </authorList>
    </citation>
    <scope>NUCLEOTIDE SEQUENCE [LARGE SCALE GENOMIC DNA]</scope>
    <source>
        <strain evidence="13">CECT 5096</strain>
    </source>
</reference>
<feature type="domain" description="Catalase core" evidence="11">
    <location>
        <begin position="45"/>
        <end position="315"/>
    </location>
</feature>
<dbReference type="GO" id="GO:0005737">
    <property type="term" value="C:cytoplasm"/>
    <property type="evidence" value="ECO:0007669"/>
    <property type="project" value="TreeGrafter"/>
</dbReference>
<dbReference type="Proteomes" id="UP000049983">
    <property type="component" value="Unassembled WGS sequence"/>
</dbReference>
<dbReference type="SUPFAM" id="SSF56634">
    <property type="entry name" value="Heme-dependent catalase-like"/>
    <property type="match status" value="1"/>
</dbReference>
<feature type="binding site" description="axial binding residue" evidence="9">
    <location>
        <position position="307"/>
    </location>
    <ligand>
        <name>heme</name>
        <dbReference type="ChEBI" id="CHEBI:30413"/>
    </ligand>
    <ligandPart>
        <name>Fe</name>
        <dbReference type="ChEBI" id="CHEBI:18248"/>
    </ligandPart>
</feature>
<evidence type="ECO:0000256" key="1">
    <source>
        <dbReference type="ARBA" id="ARBA00005329"/>
    </source>
</evidence>
<dbReference type="InterPro" id="IPR024168">
    <property type="entry name" value="Catalase_SrpA-type_pred"/>
</dbReference>
<dbReference type="GO" id="GO:0020037">
    <property type="term" value="F:heme binding"/>
    <property type="evidence" value="ECO:0007669"/>
    <property type="project" value="InterPro"/>
</dbReference>
<evidence type="ECO:0000256" key="4">
    <source>
        <dbReference type="ARBA" id="ARBA00022723"/>
    </source>
</evidence>
<keyword evidence="4 7" id="KW-0479">Metal-binding</keyword>
<dbReference type="InterPro" id="IPR018028">
    <property type="entry name" value="Catalase"/>
</dbReference>
<dbReference type="InterPro" id="IPR011614">
    <property type="entry name" value="Catalase_core"/>
</dbReference>
<dbReference type="PROSITE" id="PS51402">
    <property type="entry name" value="CATALASE_3"/>
    <property type="match status" value="1"/>
</dbReference>
<evidence type="ECO:0000259" key="11">
    <source>
        <dbReference type="Pfam" id="PF00199"/>
    </source>
</evidence>
<keyword evidence="13" id="KW-1185">Reference proteome</keyword>